<dbReference type="RefSeq" id="WP_146812413.1">
    <property type="nucleotide sequence ID" value="NZ_BJXX01000230.1"/>
</dbReference>
<evidence type="ECO:0000313" key="4">
    <source>
        <dbReference type="EMBL" id="GEN36787.1"/>
    </source>
</evidence>
<evidence type="ECO:0000256" key="1">
    <source>
        <dbReference type="SAM" id="Phobius"/>
    </source>
</evidence>
<evidence type="ECO:0000259" key="2">
    <source>
        <dbReference type="Pfam" id="PF09323"/>
    </source>
</evidence>
<keyword evidence="1" id="KW-0812">Transmembrane</keyword>
<comment type="caution">
    <text evidence="4">The sequence shown here is derived from an EMBL/GenBank/DDBJ whole genome shotgun (WGS) entry which is preliminary data.</text>
</comment>
<gene>
    <name evidence="4" type="ORF">ADA01nite_42470</name>
</gene>
<dbReference type="Pfam" id="PF09323">
    <property type="entry name" value="DUF1980"/>
    <property type="match status" value="1"/>
</dbReference>
<evidence type="ECO:0000259" key="3">
    <source>
        <dbReference type="Pfam" id="PF21537"/>
    </source>
</evidence>
<dbReference type="InterPro" id="IPR048493">
    <property type="entry name" value="DUF1980_N"/>
</dbReference>
<keyword evidence="5" id="KW-1185">Reference proteome</keyword>
<dbReference type="AlphaFoldDB" id="A0A511VD20"/>
<accession>A0A511VD20</accession>
<dbReference type="OrthoDB" id="9770408at2"/>
<organism evidence="4 5">
    <name type="scientific">Aneurinibacillus danicus</name>
    <dbReference type="NCBI Taxonomy" id="267746"/>
    <lineage>
        <taxon>Bacteria</taxon>
        <taxon>Bacillati</taxon>
        <taxon>Bacillota</taxon>
        <taxon>Bacilli</taxon>
        <taxon>Bacillales</taxon>
        <taxon>Paenibacillaceae</taxon>
        <taxon>Aneurinibacillus group</taxon>
        <taxon>Aneurinibacillus</taxon>
    </lineage>
</organism>
<dbReference type="InterPro" id="IPR015402">
    <property type="entry name" value="DUF1980"/>
</dbReference>
<keyword evidence="1" id="KW-0472">Membrane</keyword>
<dbReference type="InterPro" id="IPR048447">
    <property type="entry name" value="DUF1980_C"/>
</dbReference>
<feature type="transmembrane region" description="Helical" evidence="1">
    <location>
        <begin position="43"/>
        <end position="64"/>
    </location>
</feature>
<feature type="transmembrane region" description="Helical" evidence="1">
    <location>
        <begin position="12"/>
        <end position="31"/>
    </location>
</feature>
<proteinExistence type="predicted"/>
<dbReference type="PANTHER" id="PTHR40047:SF1">
    <property type="entry name" value="UPF0703 PROTEIN YCGQ"/>
    <property type="match status" value="1"/>
</dbReference>
<feature type="domain" description="DUF1980" evidence="3">
    <location>
        <begin position="159"/>
        <end position="276"/>
    </location>
</feature>
<dbReference type="NCBIfam" id="TIGR03943">
    <property type="entry name" value="TIGR03943 family putative permease subunit"/>
    <property type="match status" value="1"/>
</dbReference>
<reference evidence="4 5" key="1">
    <citation type="submission" date="2019-07" db="EMBL/GenBank/DDBJ databases">
        <title>Whole genome shotgun sequence of Aneurinibacillus danicus NBRC 102444.</title>
        <authorList>
            <person name="Hosoyama A."/>
            <person name="Uohara A."/>
            <person name="Ohji S."/>
            <person name="Ichikawa N."/>
        </authorList>
    </citation>
    <scope>NUCLEOTIDE SEQUENCE [LARGE SCALE GENOMIC DNA]</scope>
    <source>
        <strain evidence="4 5">NBRC 102444</strain>
    </source>
</reference>
<protein>
    <submittedName>
        <fullName evidence="4">TIGR03943 family protein</fullName>
    </submittedName>
</protein>
<dbReference type="Pfam" id="PF21537">
    <property type="entry name" value="DUF1980_C"/>
    <property type="match status" value="1"/>
</dbReference>
<dbReference type="InterPro" id="IPR052955">
    <property type="entry name" value="UPF0703_membrane_permease"/>
</dbReference>
<dbReference type="Proteomes" id="UP000321157">
    <property type="component" value="Unassembled WGS sequence"/>
</dbReference>
<feature type="domain" description="DUF1980" evidence="2">
    <location>
        <begin position="16"/>
        <end position="116"/>
    </location>
</feature>
<name>A0A511VD20_9BACL</name>
<feature type="transmembrane region" description="Helical" evidence="1">
    <location>
        <begin position="91"/>
        <end position="110"/>
    </location>
</feature>
<keyword evidence="1" id="KW-1133">Transmembrane helix</keyword>
<dbReference type="EMBL" id="BJXX01000230">
    <property type="protein sequence ID" value="GEN36787.1"/>
    <property type="molecule type" value="Genomic_DNA"/>
</dbReference>
<dbReference type="PANTHER" id="PTHR40047">
    <property type="entry name" value="UPF0703 PROTEIN YCGQ"/>
    <property type="match status" value="1"/>
</dbReference>
<sequence length="289" mass="32246">MMRSESWQFDVGRFAQGMILLNFALFLYKVIKTGEINRLVAPSFVFLTVGMMVLICLMTVYAFVTCLHRNGEESRCDCCDRPLRSPLRLSWLLLMVPSVLGICFPVSSLGTSMLDTARHTVPQEKDRVPSAVTPPLFDNRLLSLSQSHSSEKAAELSLLDMQEHFYDKKEQYIKRPYRLTGIVYHPPGWPSERIILMRFAISCCAADAIPIGVIAESPVMARLKDNTWVNVQGGLNVRQMPGADALVPLNWTYGQVVQPVLTASQVEVIPEPAEPYLSVPVIDLTGGES</sequence>
<evidence type="ECO:0000313" key="5">
    <source>
        <dbReference type="Proteomes" id="UP000321157"/>
    </source>
</evidence>